<dbReference type="EMBL" id="LFZN01000158">
    <property type="protein sequence ID" value="KXS96942.1"/>
    <property type="molecule type" value="Genomic_DNA"/>
</dbReference>
<evidence type="ECO:0000313" key="2">
    <source>
        <dbReference type="Proteomes" id="UP000070133"/>
    </source>
</evidence>
<name>A0A139H3F0_9PEZI</name>
<comment type="caution">
    <text evidence="1">The sequence shown here is derived from an EMBL/GenBank/DDBJ whole genome shotgun (WGS) entry which is preliminary data.</text>
</comment>
<organism evidence="1 2">
    <name type="scientific">Pseudocercospora eumusae</name>
    <dbReference type="NCBI Taxonomy" id="321146"/>
    <lineage>
        <taxon>Eukaryota</taxon>
        <taxon>Fungi</taxon>
        <taxon>Dikarya</taxon>
        <taxon>Ascomycota</taxon>
        <taxon>Pezizomycotina</taxon>
        <taxon>Dothideomycetes</taxon>
        <taxon>Dothideomycetidae</taxon>
        <taxon>Mycosphaerellales</taxon>
        <taxon>Mycosphaerellaceae</taxon>
        <taxon>Pseudocercospora</taxon>
    </lineage>
</organism>
<protein>
    <submittedName>
        <fullName evidence="1">Uncharacterized protein</fullName>
    </submittedName>
</protein>
<dbReference type="AlphaFoldDB" id="A0A139H3F0"/>
<accession>A0A139H3F0</accession>
<gene>
    <name evidence="1" type="ORF">AC578_5677</name>
</gene>
<evidence type="ECO:0000313" key="1">
    <source>
        <dbReference type="EMBL" id="KXS96942.1"/>
    </source>
</evidence>
<proteinExistence type="predicted"/>
<reference evidence="1 2" key="1">
    <citation type="submission" date="2015-07" db="EMBL/GenBank/DDBJ databases">
        <title>Comparative genomics of the Sigatoka disease complex on banana suggests a link between parallel evolutionary changes in Pseudocercospora fijiensis and Pseudocercospora eumusae and increased virulence on the banana host.</title>
        <authorList>
            <person name="Chang T.-C."/>
            <person name="Salvucci A."/>
            <person name="Crous P.W."/>
            <person name="Stergiopoulos I."/>
        </authorList>
    </citation>
    <scope>NUCLEOTIDE SEQUENCE [LARGE SCALE GENOMIC DNA]</scope>
    <source>
        <strain evidence="1 2">CBS 114824</strain>
    </source>
</reference>
<dbReference type="Proteomes" id="UP000070133">
    <property type="component" value="Unassembled WGS sequence"/>
</dbReference>
<sequence>MPILLATLTNRAMVCSTLTPHPARNSLGQIGWPRHATHAQVPGTTTPQGMQQLHYGSPFIHPASKHEQALRHLTPAQVVGTSTHQDLHQICHDSELAHPNPEQAVKDFALATPATTVAAAASKSDSLIELAHAIPAPGLSGPSPATKDEIFQQSDMHCMRAQAQTARSTFDFRPQDTTQPVAQSQQQALPNMLSSQYNRGLHHPFLNDYAGQSLARAPTFGTGLQEASELVHAHYPRRTPLGQHSLDGFSGGERVQMGETNMNFAG</sequence>
<keyword evidence="2" id="KW-1185">Reference proteome</keyword>